<evidence type="ECO:0000256" key="6">
    <source>
        <dbReference type="ARBA" id="ARBA00022884"/>
    </source>
</evidence>
<keyword evidence="5" id="KW-0747">Spliceosome</keyword>
<evidence type="ECO:0000256" key="2">
    <source>
        <dbReference type="ARBA" id="ARBA00007781"/>
    </source>
</evidence>
<evidence type="ECO:0000259" key="11">
    <source>
        <dbReference type="Pfam" id="PF21369"/>
    </source>
</evidence>
<evidence type="ECO:0000256" key="10">
    <source>
        <dbReference type="SAM" id="MobiDB-lite"/>
    </source>
</evidence>
<keyword evidence="7" id="KW-0508">mRNA splicing</keyword>
<dbReference type="GO" id="GO:0071007">
    <property type="term" value="C:U2-type catalytic step 2 spliceosome"/>
    <property type="evidence" value="ECO:0007669"/>
    <property type="project" value="TreeGrafter"/>
</dbReference>
<evidence type="ECO:0000256" key="1">
    <source>
        <dbReference type="ARBA" id="ARBA00004123"/>
    </source>
</evidence>
<organism evidence="12 13">
    <name type="scientific">[Candida] railenensis</name>
    <dbReference type="NCBI Taxonomy" id="45579"/>
    <lineage>
        <taxon>Eukaryota</taxon>
        <taxon>Fungi</taxon>
        <taxon>Dikarya</taxon>
        <taxon>Ascomycota</taxon>
        <taxon>Saccharomycotina</taxon>
        <taxon>Pichiomycetes</taxon>
        <taxon>Debaryomycetaceae</taxon>
        <taxon>Kurtzmaniella</taxon>
    </lineage>
</organism>
<reference evidence="12" key="1">
    <citation type="submission" date="2022-03" db="EMBL/GenBank/DDBJ databases">
        <authorList>
            <person name="Legras J.-L."/>
            <person name="Devillers H."/>
            <person name="Grondin C."/>
        </authorList>
    </citation>
    <scope>NUCLEOTIDE SEQUENCE</scope>
    <source>
        <strain evidence="12">CLIB 1423</strain>
    </source>
</reference>
<dbReference type="Pfam" id="PF21369">
    <property type="entry name" value="STL11_N"/>
    <property type="match status" value="1"/>
</dbReference>
<feature type="region of interest" description="Disordered" evidence="10">
    <location>
        <begin position="324"/>
        <end position="376"/>
    </location>
</feature>
<dbReference type="CDD" id="cd12265">
    <property type="entry name" value="RRM_SLT11"/>
    <property type="match status" value="1"/>
</dbReference>
<comment type="similarity">
    <text evidence="2">Belongs to the SLT11 family.</text>
</comment>
<dbReference type="GO" id="GO:0000974">
    <property type="term" value="C:Prp19 complex"/>
    <property type="evidence" value="ECO:0007669"/>
    <property type="project" value="TreeGrafter"/>
</dbReference>
<evidence type="ECO:0000313" key="13">
    <source>
        <dbReference type="Proteomes" id="UP000837801"/>
    </source>
</evidence>
<keyword evidence="8" id="KW-0539">Nucleus</keyword>
<sequence>MSSVNFKSGEEVDEYPDICERCLGTDRNVKMLKQNNGAECKTCSRPFNVYMWKPSISVKKHSKTIICLTCARARNCCQSCMFDITYGIPLDVRDAALKMAGISNGTPILTATKNKEVKAIMADKLESKFKSQEEEDESSRNQEAARDILTKLSQKLNESSPKFLTSKSDRREHSSANIKDLKNVDISKILSKLPFNGVITPPPADESVTSFFIFGINDDLPQYVINEYIQKFGKVKNLTIVHRAKAGFITFIDRKSAEAFASEINLVGRNKNKATPGILVLDGKYPTRVCWGKPKPLGVTKEEHSKLSLVVTKVLKQLAEKDKKFEKTSRLESSSNSSSSSSNGARKVNERKSQAVGRKAKNEDTKYKTLSTDFEL</sequence>
<dbReference type="GO" id="GO:0036002">
    <property type="term" value="F:pre-mRNA binding"/>
    <property type="evidence" value="ECO:0007669"/>
    <property type="project" value="TreeGrafter"/>
</dbReference>
<comment type="function">
    <text evidence="9">Involved in pre-mRNA splicing. Facilitates the cooperative formation of U2/U6 helix II in association with stem II in the spliceosome. Binds to RNA.</text>
</comment>
<dbReference type="GO" id="GO:0017070">
    <property type="term" value="F:U6 snRNA binding"/>
    <property type="evidence" value="ECO:0007669"/>
    <property type="project" value="TreeGrafter"/>
</dbReference>
<dbReference type="GO" id="GO:0006397">
    <property type="term" value="P:mRNA processing"/>
    <property type="evidence" value="ECO:0007669"/>
    <property type="project" value="UniProtKB-KW"/>
</dbReference>
<dbReference type="PANTHER" id="PTHR14089:SF6">
    <property type="entry name" value="PRE-MRNA-SPLICING FACTOR RBM22"/>
    <property type="match status" value="1"/>
</dbReference>
<feature type="compositionally biased region" description="Low complexity" evidence="10">
    <location>
        <begin position="333"/>
        <end position="343"/>
    </location>
</feature>
<feature type="domain" description="STL11/RBM22-like N-terminal" evidence="11">
    <location>
        <begin position="16"/>
        <end position="122"/>
    </location>
</feature>
<dbReference type="Proteomes" id="UP000837801">
    <property type="component" value="Unassembled WGS sequence"/>
</dbReference>
<keyword evidence="13" id="KW-1185">Reference proteome</keyword>
<dbReference type="EMBL" id="CAKXYY010000007">
    <property type="protein sequence ID" value="CAH2352526.1"/>
    <property type="molecule type" value="Genomic_DNA"/>
</dbReference>
<evidence type="ECO:0000256" key="5">
    <source>
        <dbReference type="ARBA" id="ARBA00022728"/>
    </source>
</evidence>
<dbReference type="InterPro" id="IPR048995">
    <property type="entry name" value="STL11/RBM22-like_N"/>
</dbReference>
<dbReference type="OrthoDB" id="10259600at2759"/>
<evidence type="ECO:0000313" key="12">
    <source>
        <dbReference type="EMBL" id="CAH2352526.1"/>
    </source>
</evidence>
<dbReference type="Gene3D" id="3.30.70.330">
    <property type="match status" value="1"/>
</dbReference>
<dbReference type="InterPro" id="IPR034356">
    <property type="entry name" value="Slt11_RRM"/>
</dbReference>
<evidence type="ECO:0000256" key="7">
    <source>
        <dbReference type="ARBA" id="ARBA00023187"/>
    </source>
</evidence>
<proteinExistence type="inferred from homology"/>
<dbReference type="AlphaFoldDB" id="A0A9P0QPX4"/>
<evidence type="ECO:0000256" key="4">
    <source>
        <dbReference type="ARBA" id="ARBA00022664"/>
    </source>
</evidence>
<name>A0A9P0QPX4_9ASCO</name>
<keyword evidence="4" id="KW-0507">mRNA processing</keyword>
<dbReference type="SUPFAM" id="SSF54928">
    <property type="entry name" value="RNA-binding domain, RBD"/>
    <property type="match status" value="1"/>
</dbReference>
<comment type="subcellular location">
    <subcellularLocation>
        <location evidence="1">Nucleus</location>
    </subcellularLocation>
</comment>
<dbReference type="PANTHER" id="PTHR14089">
    <property type="entry name" value="PRE-MRNA-SPLICING FACTOR RBM22"/>
    <property type="match status" value="1"/>
</dbReference>
<gene>
    <name evidence="12" type="ORF">CLIB1423_07S01552</name>
</gene>
<dbReference type="GO" id="GO:0071006">
    <property type="term" value="C:U2-type catalytic step 1 spliceosome"/>
    <property type="evidence" value="ECO:0007669"/>
    <property type="project" value="TreeGrafter"/>
</dbReference>
<protein>
    <recommendedName>
        <fullName evidence="3">Pre-mRNA-splicing factor SLT11</fullName>
    </recommendedName>
</protein>
<dbReference type="InterPro" id="IPR035979">
    <property type="entry name" value="RBD_domain_sf"/>
</dbReference>
<evidence type="ECO:0000256" key="9">
    <source>
        <dbReference type="ARBA" id="ARBA00025609"/>
    </source>
</evidence>
<accession>A0A9P0QPX4</accession>
<dbReference type="GO" id="GO:0008380">
    <property type="term" value="P:RNA splicing"/>
    <property type="evidence" value="ECO:0007669"/>
    <property type="project" value="UniProtKB-KW"/>
</dbReference>
<dbReference type="InterPro" id="IPR012677">
    <property type="entry name" value="Nucleotide-bd_a/b_plait_sf"/>
</dbReference>
<dbReference type="InterPro" id="IPR039171">
    <property type="entry name" value="Cwc2/Slt11"/>
</dbReference>
<keyword evidence="6" id="KW-0694">RNA-binding</keyword>
<evidence type="ECO:0000256" key="8">
    <source>
        <dbReference type="ARBA" id="ARBA00023242"/>
    </source>
</evidence>
<comment type="caution">
    <text evidence="12">The sequence shown here is derived from an EMBL/GenBank/DDBJ whole genome shotgun (WGS) entry which is preliminary data.</text>
</comment>
<evidence type="ECO:0000256" key="3">
    <source>
        <dbReference type="ARBA" id="ARBA00019060"/>
    </source>
</evidence>